<keyword evidence="3" id="KW-0175">Coiled coil</keyword>
<reference evidence="5" key="1">
    <citation type="submission" date="2020-05" db="EMBL/GenBank/DDBJ databases">
        <authorList>
            <person name="Chiriac C."/>
            <person name="Salcher M."/>
            <person name="Ghai R."/>
            <person name="Kavagutti S V."/>
        </authorList>
    </citation>
    <scope>NUCLEOTIDE SEQUENCE</scope>
</reference>
<keyword evidence="1" id="KW-0547">Nucleotide-binding</keyword>
<dbReference type="PROSITE" id="PS50893">
    <property type="entry name" value="ABC_TRANSPORTER_2"/>
    <property type="match status" value="2"/>
</dbReference>
<dbReference type="PROSITE" id="PS00211">
    <property type="entry name" value="ABC_TRANSPORTER_1"/>
    <property type="match status" value="2"/>
</dbReference>
<dbReference type="InterPro" id="IPR017871">
    <property type="entry name" value="ABC_transporter-like_CS"/>
</dbReference>
<feature type="domain" description="ABC transporter" evidence="4">
    <location>
        <begin position="287"/>
        <end position="506"/>
    </location>
</feature>
<dbReference type="CDD" id="cd03221">
    <property type="entry name" value="ABCF_EF-3"/>
    <property type="match status" value="2"/>
</dbReference>
<dbReference type="GO" id="GO:0005524">
    <property type="term" value="F:ATP binding"/>
    <property type="evidence" value="ECO:0007669"/>
    <property type="project" value="UniProtKB-KW"/>
</dbReference>
<dbReference type="InterPro" id="IPR032781">
    <property type="entry name" value="ABC_tran_Xtn"/>
</dbReference>
<evidence type="ECO:0000256" key="2">
    <source>
        <dbReference type="ARBA" id="ARBA00022840"/>
    </source>
</evidence>
<dbReference type="PANTHER" id="PTHR42855">
    <property type="entry name" value="ABC TRANSPORTER ATP-BINDING SUBUNIT"/>
    <property type="match status" value="1"/>
</dbReference>
<dbReference type="GO" id="GO:0016887">
    <property type="term" value="F:ATP hydrolysis activity"/>
    <property type="evidence" value="ECO:0007669"/>
    <property type="project" value="InterPro"/>
</dbReference>
<gene>
    <name evidence="5" type="ORF">UFOPK1684_00045</name>
</gene>
<dbReference type="SUPFAM" id="SSF52540">
    <property type="entry name" value="P-loop containing nucleoside triphosphate hydrolases"/>
    <property type="match status" value="2"/>
</dbReference>
<dbReference type="PANTHER" id="PTHR42855:SF1">
    <property type="entry name" value="ABC TRANSPORTER DOMAIN-CONTAINING PROTEIN"/>
    <property type="match status" value="1"/>
</dbReference>
<evidence type="ECO:0000256" key="3">
    <source>
        <dbReference type="SAM" id="Coils"/>
    </source>
</evidence>
<keyword evidence="2" id="KW-0067">ATP-binding</keyword>
<evidence type="ECO:0000313" key="5">
    <source>
        <dbReference type="EMBL" id="CAB4560469.1"/>
    </source>
</evidence>
<feature type="domain" description="ABC transporter" evidence="4">
    <location>
        <begin position="5"/>
        <end position="225"/>
    </location>
</feature>
<dbReference type="InterPro" id="IPR051309">
    <property type="entry name" value="ABCF_ATPase"/>
</dbReference>
<dbReference type="InterPro" id="IPR003593">
    <property type="entry name" value="AAA+_ATPase"/>
</dbReference>
<sequence length="603" mass="66176">MGHLLGANNLHLEFPTKVVLGSLTVGINDGDRIGVVGRNGEGKSSVIRLLAGRMAPDSGEVILRGGVRVGMLDQTDLYPPEHLVKTVVVGEREEHEWAGDARVRDVITGLLSDVPWSGKIGDLSGGQSRRVSLAALLVQDWDVIFLDEPTNHLDVTGVAWLADHLKRRWPVGSGALVVVTHDRWFLDAATEMTWEVHDTTMDIYEGGYAAYILQRVERDRSSQVSEAKRQNLLKKELAWLRRGAPARTAKPKFRIEAAQALISDVPEIRDPVTLSQLSTTRLGKKVIELDEVSVSFGDTAILKPLTWRLAPGERTGILGANGAGKSTLLALLSGSQSPTTGRISRGSTVNLSLLDQRLATLDEVANDRVSEVIARHKTSYRAGGVEVTPGQLLERLGFSSAHLSARVFELSGGQKRRLQFLLELLREPNVLLLDEPTNDLDTDMLRAMEDLLDTWPGTLIVVSHDRYLLERVTDQQYAIIEGEFRHLPGGIDQYLTLERSKDARALTHITLDAPGTSAPSQASVASALRAGSKERRLAEKELNSLQTKMGNIDQKLAALDAALLALAPDDYDTMGPMALERSRLEDDKAELETRWLELGTLLE</sequence>
<proteinExistence type="predicted"/>
<dbReference type="Pfam" id="PF00005">
    <property type="entry name" value="ABC_tran"/>
    <property type="match status" value="2"/>
</dbReference>
<dbReference type="InterPro" id="IPR027417">
    <property type="entry name" value="P-loop_NTPase"/>
</dbReference>
<dbReference type="Pfam" id="PF12848">
    <property type="entry name" value="ABC_tran_Xtn"/>
    <property type="match status" value="1"/>
</dbReference>
<evidence type="ECO:0000259" key="4">
    <source>
        <dbReference type="PROSITE" id="PS50893"/>
    </source>
</evidence>
<dbReference type="InterPro" id="IPR003439">
    <property type="entry name" value="ABC_transporter-like_ATP-bd"/>
</dbReference>
<evidence type="ECO:0000256" key="1">
    <source>
        <dbReference type="ARBA" id="ARBA00022741"/>
    </source>
</evidence>
<dbReference type="Gene3D" id="3.40.50.300">
    <property type="entry name" value="P-loop containing nucleotide triphosphate hydrolases"/>
    <property type="match status" value="2"/>
</dbReference>
<organism evidence="5">
    <name type="scientific">freshwater metagenome</name>
    <dbReference type="NCBI Taxonomy" id="449393"/>
    <lineage>
        <taxon>unclassified sequences</taxon>
        <taxon>metagenomes</taxon>
        <taxon>ecological metagenomes</taxon>
    </lineage>
</organism>
<name>A0A6J6DCK2_9ZZZZ</name>
<accession>A0A6J6DCK2</accession>
<dbReference type="AlphaFoldDB" id="A0A6J6DCK2"/>
<protein>
    <submittedName>
        <fullName evidence="5">Unannotated protein</fullName>
    </submittedName>
</protein>
<dbReference type="SMART" id="SM00382">
    <property type="entry name" value="AAA"/>
    <property type="match status" value="2"/>
</dbReference>
<feature type="coiled-coil region" evidence="3">
    <location>
        <begin position="528"/>
        <end position="555"/>
    </location>
</feature>
<dbReference type="EMBL" id="CAEZTM010000001">
    <property type="protein sequence ID" value="CAB4560469.1"/>
    <property type="molecule type" value="Genomic_DNA"/>
</dbReference>